<protein>
    <submittedName>
        <fullName evidence="4">SDR family oxidoreductase</fullName>
    </submittedName>
</protein>
<dbReference type="InterPro" id="IPR020904">
    <property type="entry name" value="Sc_DH/Rdtase_CS"/>
</dbReference>
<dbReference type="EMBL" id="SMSJ01000079">
    <property type="protein sequence ID" value="TDH59134.1"/>
    <property type="molecule type" value="Genomic_DNA"/>
</dbReference>
<evidence type="ECO:0000256" key="2">
    <source>
        <dbReference type="ARBA" id="ARBA00023002"/>
    </source>
</evidence>
<dbReference type="PROSITE" id="PS00061">
    <property type="entry name" value="ADH_SHORT"/>
    <property type="match status" value="1"/>
</dbReference>
<gene>
    <name evidence="4" type="ORF">E2C06_28980</name>
</gene>
<dbReference type="PANTHER" id="PTHR42760:SF40">
    <property type="entry name" value="3-OXOACYL-[ACYL-CARRIER-PROTEIN] REDUCTASE, CHLOROPLASTIC"/>
    <property type="match status" value="1"/>
</dbReference>
<evidence type="ECO:0000259" key="3">
    <source>
        <dbReference type="SMART" id="SM00822"/>
    </source>
</evidence>
<evidence type="ECO:0000313" key="5">
    <source>
        <dbReference type="Proteomes" id="UP000295096"/>
    </source>
</evidence>
<dbReference type="InterPro" id="IPR057326">
    <property type="entry name" value="KR_dom"/>
</dbReference>
<dbReference type="Gene3D" id="3.40.50.720">
    <property type="entry name" value="NAD(P)-binding Rossmann-like Domain"/>
    <property type="match status" value="1"/>
</dbReference>
<dbReference type="GO" id="GO:0030497">
    <property type="term" value="P:fatty acid elongation"/>
    <property type="evidence" value="ECO:0007669"/>
    <property type="project" value="TreeGrafter"/>
</dbReference>
<keyword evidence="2" id="KW-0560">Oxidoreductase</keyword>
<dbReference type="Proteomes" id="UP000295096">
    <property type="component" value="Unassembled WGS sequence"/>
</dbReference>
<accession>A0A4R5Q869</accession>
<reference evidence="4 5" key="1">
    <citation type="journal article" date="2016" name="J. Microbiol.">
        <title>Dankookia rubra gen. nov., sp. nov., an alphaproteobacterium isolated from sediment of a shallow stream.</title>
        <authorList>
            <person name="Kim W.H."/>
            <person name="Kim D.H."/>
            <person name="Kang K."/>
            <person name="Ahn T.Y."/>
        </authorList>
    </citation>
    <scope>NUCLEOTIDE SEQUENCE [LARGE SCALE GENOMIC DNA]</scope>
    <source>
        <strain evidence="4 5">JCM30602</strain>
    </source>
</reference>
<proteinExistence type="inferred from homology"/>
<dbReference type="FunFam" id="3.40.50.720:FF:000173">
    <property type="entry name" value="3-oxoacyl-[acyl-carrier protein] reductase"/>
    <property type="match status" value="1"/>
</dbReference>
<comment type="similarity">
    <text evidence="1">Belongs to the short-chain dehydrogenases/reductases (SDR) family.</text>
</comment>
<keyword evidence="5" id="KW-1185">Reference proteome</keyword>
<dbReference type="PANTHER" id="PTHR42760">
    <property type="entry name" value="SHORT-CHAIN DEHYDROGENASES/REDUCTASES FAMILY MEMBER"/>
    <property type="match status" value="1"/>
</dbReference>
<dbReference type="InterPro" id="IPR036291">
    <property type="entry name" value="NAD(P)-bd_dom_sf"/>
</dbReference>
<evidence type="ECO:0000256" key="1">
    <source>
        <dbReference type="ARBA" id="ARBA00006484"/>
    </source>
</evidence>
<dbReference type="PRINTS" id="PR00081">
    <property type="entry name" value="GDHRDH"/>
</dbReference>
<name>A0A4R5Q869_9PROT</name>
<dbReference type="PRINTS" id="PR00080">
    <property type="entry name" value="SDRFAMILY"/>
</dbReference>
<comment type="caution">
    <text evidence="4">The sequence shown here is derived from an EMBL/GenBank/DDBJ whole genome shotgun (WGS) entry which is preliminary data.</text>
</comment>
<dbReference type="SUPFAM" id="SSF51735">
    <property type="entry name" value="NAD(P)-binding Rossmann-fold domains"/>
    <property type="match status" value="1"/>
</dbReference>
<sequence>MQNPMALTGRTIVVTGAGQGIGRAISELVVGLGGNAVMVERNPETLKATAAEMDQERTLPVLGNVAEEGFGESCVEQAAKRFGAVHGLVNNAGITRPAMFAKMTMQQWQAVIDVNLTGCYLMMQAVGRHMIDRAKADLPQPTGTTGAIVNISSTAGKRGSIGQVNYSAAKAGLFGMTMTGAREWARYGIRCNSVGFGTVVTPMTEVIRSDKFAEQTMSRIPMGRYAQPSEVAPLICFLLSNGAVYITGENMTVSGGSHMQP</sequence>
<dbReference type="InterPro" id="IPR002347">
    <property type="entry name" value="SDR_fam"/>
</dbReference>
<dbReference type="SMART" id="SM00822">
    <property type="entry name" value="PKS_KR"/>
    <property type="match status" value="1"/>
</dbReference>
<dbReference type="Pfam" id="PF13561">
    <property type="entry name" value="adh_short_C2"/>
    <property type="match status" value="1"/>
</dbReference>
<evidence type="ECO:0000313" key="4">
    <source>
        <dbReference type="EMBL" id="TDH59134.1"/>
    </source>
</evidence>
<organism evidence="4 5">
    <name type="scientific">Dankookia rubra</name>
    <dbReference type="NCBI Taxonomy" id="1442381"/>
    <lineage>
        <taxon>Bacteria</taxon>
        <taxon>Pseudomonadati</taxon>
        <taxon>Pseudomonadota</taxon>
        <taxon>Alphaproteobacteria</taxon>
        <taxon>Acetobacterales</taxon>
        <taxon>Roseomonadaceae</taxon>
        <taxon>Dankookia</taxon>
    </lineage>
</organism>
<dbReference type="OrthoDB" id="9812986at2"/>
<dbReference type="RefSeq" id="WP_133292061.1">
    <property type="nucleotide sequence ID" value="NZ_SMSJ01000079.1"/>
</dbReference>
<dbReference type="GO" id="GO:0016616">
    <property type="term" value="F:oxidoreductase activity, acting on the CH-OH group of donors, NAD or NADP as acceptor"/>
    <property type="evidence" value="ECO:0007669"/>
    <property type="project" value="UniProtKB-ARBA"/>
</dbReference>
<feature type="domain" description="Ketoreductase" evidence="3">
    <location>
        <begin position="10"/>
        <end position="203"/>
    </location>
</feature>
<dbReference type="AlphaFoldDB" id="A0A4R5Q869"/>